<gene>
    <name evidence="2" type="ORF">CINCED_3A012903</name>
</gene>
<dbReference type="EMBL" id="CABPRJ010001927">
    <property type="protein sequence ID" value="VVC41810.1"/>
    <property type="molecule type" value="Genomic_DNA"/>
</dbReference>
<dbReference type="Pfam" id="PF00078">
    <property type="entry name" value="RVT_1"/>
    <property type="match status" value="1"/>
</dbReference>
<name>A0A5E4NDP7_9HEMI</name>
<evidence type="ECO:0000313" key="2">
    <source>
        <dbReference type="EMBL" id="VVC41810.1"/>
    </source>
</evidence>
<keyword evidence="2" id="KW-0548">Nucleotidyltransferase</keyword>
<dbReference type="GO" id="GO:0003964">
    <property type="term" value="F:RNA-directed DNA polymerase activity"/>
    <property type="evidence" value="ECO:0007669"/>
    <property type="project" value="UniProtKB-KW"/>
</dbReference>
<dbReference type="OrthoDB" id="6618110at2759"/>
<dbReference type="PROSITE" id="PS50878">
    <property type="entry name" value="RT_POL"/>
    <property type="match status" value="1"/>
</dbReference>
<reference evidence="2 3" key="1">
    <citation type="submission" date="2019-08" db="EMBL/GenBank/DDBJ databases">
        <authorList>
            <person name="Alioto T."/>
            <person name="Alioto T."/>
            <person name="Gomez Garrido J."/>
        </authorList>
    </citation>
    <scope>NUCLEOTIDE SEQUENCE [LARGE SCALE GENOMIC DNA]</scope>
</reference>
<dbReference type="PANTHER" id="PTHR33332">
    <property type="entry name" value="REVERSE TRANSCRIPTASE DOMAIN-CONTAINING PROTEIN"/>
    <property type="match status" value="1"/>
</dbReference>
<keyword evidence="2" id="KW-0808">Transferase</keyword>
<keyword evidence="3" id="KW-1185">Reference proteome</keyword>
<sequence>MSIHLTVPSRYRQKKVRFAAKSTFGQRGRRLGREPVRLPSREIDRRRHRAVLETARAAARERDLCVVVSLDVRNAFNTAPWERIDAVLGKKRIPGYLSGILRSYLSDRSLLVPTISEPRPVTCGVPQESVLGPVLWNVFYDGLLETRMPAGARLVAFADDVAVLGTANSGALLEEILNPALEAVAGWMASNGLELAVHKSEAVVLSGRRKFVMPALEIGGQRIEAKDSLRYLGVTLDRRMTFAPHTARAALAAAGSARAISRLMPNVGGPGWSKRRLLSSVVQSKALYAAPVWAPKAMLAAKNRDALCREQRRVALRIIRAYRTVSDAAACWSKRRLLSSVVQSKALYAAPVWAPKVMLAAKNRDALCREQRRVALRIIRAYRTVSDAAACVLAEWPPMDLLALERCRVASACREERETRTRLEVKKAEAAATIAAWKERWRTCTKAEWTRRLIPDLGRWLGRTVVVRLTFHLTQALTGHGCFQDYLHRRGRAATPLCLLCGVGAEDTVEHTLLECAFWEQERSVLARSARVGTFGVADMTEMVCGPDPALLPEDDPGRTKRILAAAQSVTDAFQTFVEAALGRKEVLERDRQRAERRRRRPERVF</sequence>
<evidence type="ECO:0000313" key="3">
    <source>
        <dbReference type="Proteomes" id="UP000325440"/>
    </source>
</evidence>
<organism evidence="2 3">
    <name type="scientific">Cinara cedri</name>
    <dbReference type="NCBI Taxonomy" id="506608"/>
    <lineage>
        <taxon>Eukaryota</taxon>
        <taxon>Metazoa</taxon>
        <taxon>Ecdysozoa</taxon>
        <taxon>Arthropoda</taxon>
        <taxon>Hexapoda</taxon>
        <taxon>Insecta</taxon>
        <taxon>Pterygota</taxon>
        <taxon>Neoptera</taxon>
        <taxon>Paraneoptera</taxon>
        <taxon>Hemiptera</taxon>
        <taxon>Sternorrhyncha</taxon>
        <taxon>Aphidomorpha</taxon>
        <taxon>Aphidoidea</taxon>
        <taxon>Aphididae</taxon>
        <taxon>Lachninae</taxon>
        <taxon>Cinara</taxon>
    </lineage>
</organism>
<accession>A0A5E4NDP7</accession>
<dbReference type="Proteomes" id="UP000325440">
    <property type="component" value="Unassembled WGS sequence"/>
</dbReference>
<feature type="domain" description="Reverse transcriptase" evidence="1">
    <location>
        <begin position="1"/>
        <end position="236"/>
    </location>
</feature>
<evidence type="ECO:0000259" key="1">
    <source>
        <dbReference type="PROSITE" id="PS50878"/>
    </source>
</evidence>
<dbReference type="InterPro" id="IPR000477">
    <property type="entry name" value="RT_dom"/>
</dbReference>
<proteinExistence type="predicted"/>
<protein>
    <submittedName>
        <fullName evidence="2">Reverse transcriptase domain</fullName>
    </submittedName>
</protein>
<dbReference type="AlphaFoldDB" id="A0A5E4NDP7"/>
<keyword evidence="2" id="KW-0695">RNA-directed DNA polymerase</keyword>